<feature type="region of interest" description="Disordered" evidence="5">
    <location>
        <begin position="1"/>
        <end position="22"/>
    </location>
</feature>
<evidence type="ECO:0000256" key="4">
    <source>
        <dbReference type="ARBA" id="ARBA00023242"/>
    </source>
</evidence>
<accession>A0A0D2CBR7</accession>
<dbReference type="OrthoDB" id="4151048at2759"/>
<evidence type="ECO:0000256" key="5">
    <source>
        <dbReference type="SAM" id="MobiDB-lite"/>
    </source>
</evidence>
<feature type="compositionally biased region" description="Pro residues" evidence="5">
    <location>
        <begin position="173"/>
        <end position="183"/>
    </location>
</feature>
<dbReference type="HOGENOM" id="CLU_074389_0_0_1"/>
<dbReference type="InterPro" id="IPR001138">
    <property type="entry name" value="Zn2Cys6_DnaBD"/>
</dbReference>
<keyword evidence="1" id="KW-0805">Transcription regulation</keyword>
<dbReference type="AlphaFoldDB" id="A0A0D2CBR7"/>
<evidence type="ECO:0000256" key="1">
    <source>
        <dbReference type="ARBA" id="ARBA00023015"/>
    </source>
</evidence>
<organism evidence="7 8">
    <name type="scientific">Exophiala oligosperma</name>
    <dbReference type="NCBI Taxonomy" id="215243"/>
    <lineage>
        <taxon>Eukaryota</taxon>
        <taxon>Fungi</taxon>
        <taxon>Dikarya</taxon>
        <taxon>Ascomycota</taxon>
        <taxon>Pezizomycotina</taxon>
        <taxon>Eurotiomycetes</taxon>
        <taxon>Chaetothyriomycetidae</taxon>
        <taxon>Chaetothyriales</taxon>
        <taxon>Herpotrichiellaceae</taxon>
        <taxon>Exophiala</taxon>
    </lineage>
</organism>
<sequence length="372" mass="40079">MPNRKERQDNRLPPKAESSEQLRTRVRIGRACDRCKIKKSKVGWIESSPIPPKSSGTFSRLTNLQCDGNIPCAGCIASDSICEYSARRRREARDWYWGMHDVMDEALQRLYWACREGRGFPGVVPDESSSRVSTDAILRGLGLDPPPVERAGPIKSQSESVLDSRIVRGQPSYQPPDIPPRLAPRPSRQSSDQIPLSPLGKDDMGDGVELLDGRDGVDGVDGVDGASDSDEMDSVSQGMGPEHQTAAIPAAISQGFQPPPDDPLDASMLLGGNVAMMNLQSPMYSQMAPMDFQSTAALGGHAGQAAMRTTQQQHSGIQANVFTPGSQAGWTAERTAAVDGDTLPWPGNLAAVYRDTQPPHGGSAFTPPSHPR</sequence>
<evidence type="ECO:0000313" key="8">
    <source>
        <dbReference type="Proteomes" id="UP000053342"/>
    </source>
</evidence>
<feature type="region of interest" description="Disordered" evidence="5">
    <location>
        <begin position="138"/>
        <end position="241"/>
    </location>
</feature>
<dbReference type="Pfam" id="PF00172">
    <property type="entry name" value="Zn_clus"/>
    <property type="match status" value="1"/>
</dbReference>
<feature type="domain" description="Zn(2)-C6 fungal-type" evidence="6">
    <location>
        <begin position="64"/>
        <end position="90"/>
    </location>
</feature>
<gene>
    <name evidence="7" type="ORF">PV06_00072</name>
</gene>
<dbReference type="GeneID" id="27352146"/>
<feature type="region of interest" description="Disordered" evidence="5">
    <location>
        <begin position="348"/>
        <end position="372"/>
    </location>
</feature>
<dbReference type="Gene3D" id="4.10.240.10">
    <property type="entry name" value="Zn(2)-C6 fungal-type DNA-binding domain"/>
    <property type="match status" value="1"/>
</dbReference>
<dbReference type="EMBL" id="KN847332">
    <property type="protein sequence ID" value="KIW47372.1"/>
    <property type="molecule type" value="Genomic_DNA"/>
</dbReference>
<evidence type="ECO:0000313" key="7">
    <source>
        <dbReference type="EMBL" id="KIW47372.1"/>
    </source>
</evidence>
<evidence type="ECO:0000256" key="3">
    <source>
        <dbReference type="ARBA" id="ARBA00023163"/>
    </source>
</evidence>
<keyword evidence="4" id="KW-0539">Nucleus</keyword>
<keyword evidence="8" id="KW-1185">Reference proteome</keyword>
<dbReference type="GO" id="GO:0003677">
    <property type="term" value="F:DNA binding"/>
    <property type="evidence" value="ECO:0007669"/>
    <property type="project" value="UniProtKB-KW"/>
</dbReference>
<proteinExistence type="predicted"/>
<reference evidence="7 8" key="1">
    <citation type="submission" date="2015-01" db="EMBL/GenBank/DDBJ databases">
        <title>The Genome Sequence of Exophiala oligosperma CBS72588.</title>
        <authorList>
            <consortium name="The Broad Institute Genomics Platform"/>
            <person name="Cuomo C."/>
            <person name="de Hoog S."/>
            <person name="Gorbushina A."/>
            <person name="Stielow B."/>
            <person name="Teixiera M."/>
            <person name="Abouelleil A."/>
            <person name="Chapman S.B."/>
            <person name="Priest M."/>
            <person name="Young S.K."/>
            <person name="Wortman J."/>
            <person name="Nusbaum C."/>
            <person name="Birren B."/>
        </authorList>
    </citation>
    <scope>NUCLEOTIDE SEQUENCE [LARGE SCALE GENOMIC DNA]</scope>
    <source>
        <strain evidence="7 8">CBS 72588</strain>
    </source>
</reference>
<dbReference type="Proteomes" id="UP000053342">
    <property type="component" value="Unassembled WGS sequence"/>
</dbReference>
<dbReference type="VEuPathDB" id="FungiDB:PV06_00072"/>
<keyword evidence="3" id="KW-0804">Transcription</keyword>
<keyword evidence="2" id="KW-0238">DNA-binding</keyword>
<name>A0A0D2CBR7_9EURO</name>
<dbReference type="GO" id="GO:0008270">
    <property type="term" value="F:zinc ion binding"/>
    <property type="evidence" value="ECO:0007669"/>
    <property type="project" value="InterPro"/>
</dbReference>
<dbReference type="STRING" id="215243.A0A0D2CBR7"/>
<dbReference type="CDD" id="cd00067">
    <property type="entry name" value="GAL4"/>
    <property type="match status" value="1"/>
</dbReference>
<dbReference type="GO" id="GO:0000981">
    <property type="term" value="F:DNA-binding transcription factor activity, RNA polymerase II-specific"/>
    <property type="evidence" value="ECO:0007669"/>
    <property type="project" value="InterPro"/>
</dbReference>
<evidence type="ECO:0000256" key="2">
    <source>
        <dbReference type="ARBA" id="ARBA00023125"/>
    </source>
</evidence>
<dbReference type="RefSeq" id="XP_016267588.1">
    <property type="nucleotide sequence ID" value="XM_016400535.1"/>
</dbReference>
<evidence type="ECO:0000259" key="6">
    <source>
        <dbReference type="Pfam" id="PF00172"/>
    </source>
</evidence>
<protein>
    <recommendedName>
        <fullName evidence="6">Zn(2)-C6 fungal-type domain-containing protein</fullName>
    </recommendedName>
</protein>
<dbReference type="InterPro" id="IPR036864">
    <property type="entry name" value="Zn2-C6_fun-type_DNA-bd_sf"/>
</dbReference>